<dbReference type="Gene3D" id="3.40.50.11060">
    <property type="entry name" value="GTPase HflX, N-terminal domain"/>
    <property type="match status" value="1"/>
</dbReference>
<dbReference type="EMBL" id="FXTX01000028">
    <property type="protein sequence ID" value="SMP23069.1"/>
    <property type="molecule type" value="Genomic_DNA"/>
</dbReference>
<keyword evidence="12" id="KW-1185">Reference proteome</keyword>
<evidence type="ECO:0000256" key="2">
    <source>
        <dbReference type="ARBA" id="ARBA00022723"/>
    </source>
</evidence>
<dbReference type="Proteomes" id="UP001157947">
    <property type="component" value="Unassembled WGS sequence"/>
</dbReference>
<dbReference type="RefSeq" id="WP_265134060.1">
    <property type="nucleotide sequence ID" value="NZ_FXTX01000028.1"/>
</dbReference>
<comment type="function">
    <text evidence="6">GTPase that associates with the 50S ribosomal subunit and may have a role during protein synthesis or ribosome biogenesis.</text>
</comment>
<evidence type="ECO:0000256" key="6">
    <source>
        <dbReference type="HAMAP-Rule" id="MF_00900"/>
    </source>
</evidence>
<evidence type="ECO:0000313" key="12">
    <source>
        <dbReference type="Proteomes" id="UP001157947"/>
    </source>
</evidence>
<keyword evidence="3 6" id="KW-0547">Nucleotide-binding</keyword>
<dbReference type="Pfam" id="PF16360">
    <property type="entry name" value="GTP-bdg_M"/>
    <property type="match status" value="1"/>
</dbReference>
<dbReference type="PROSITE" id="PS51705">
    <property type="entry name" value="G_HFLX"/>
    <property type="match status" value="1"/>
</dbReference>
<dbReference type="CDD" id="cd01878">
    <property type="entry name" value="HflX"/>
    <property type="match status" value="1"/>
</dbReference>
<keyword evidence="5 6" id="KW-0342">GTP-binding</keyword>
<reference evidence="11" key="1">
    <citation type="submission" date="2017-05" db="EMBL/GenBank/DDBJ databases">
        <authorList>
            <person name="Varghese N."/>
            <person name="Submissions S."/>
        </authorList>
    </citation>
    <scope>NUCLEOTIDE SEQUENCE</scope>
    <source>
        <strain evidence="11">DSM 18763</strain>
    </source>
</reference>
<dbReference type="InterPro" id="IPR016496">
    <property type="entry name" value="GTPase_HflX"/>
</dbReference>
<accession>A0AA45WQ08</accession>
<evidence type="ECO:0000256" key="8">
    <source>
        <dbReference type="PIRSR" id="PIRSR006809-2"/>
    </source>
</evidence>
<comment type="subunit">
    <text evidence="6">Monomer. Associates with the 50S ribosomal subunit.</text>
</comment>
<organism evidence="11 12">
    <name type="scientific">Venenivibrio stagnispumantis</name>
    <dbReference type="NCBI Taxonomy" id="407998"/>
    <lineage>
        <taxon>Bacteria</taxon>
        <taxon>Pseudomonadati</taxon>
        <taxon>Aquificota</taxon>
        <taxon>Aquificia</taxon>
        <taxon>Aquificales</taxon>
        <taxon>Hydrogenothermaceae</taxon>
        <taxon>Venenivibrio</taxon>
    </lineage>
</organism>
<dbReference type="InterPro" id="IPR025121">
    <property type="entry name" value="GTPase_HflX_N"/>
</dbReference>
<dbReference type="GO" id="GO:0003924">
    <property type="term" value="F:GTPase activity"/>
    <property type="evidence" value="ECO:0007669"/>
    <property type="project" value="UniProtKB-UniRule"/>
</dbReference>
<keyword evidence="2 8" id="KW-0479">Metal-binding</keyword>
<dbReference type="NCBIfam" id="TIGR00231">
    <property type="entry name" value="small_GTP"/>
    <property type="match status" value="1"/>
</dbReference>
<dbReference type="PRINTS" id="PR00326">
    <property type="entry name" value="GTP1OBG"/>
</dbReference>
<comment type="similarity">
    <text evidence="6">Belongs to the TRAFAC class OBG-HflX-like GTPase superfamily. HflX GTPase family.</text>
</comment>
<dbReference type="Pfam" id="PF01926">
    <property type="entry name" value="MMR_HSR1"/>
    <property type="match status" value="1"/>
</dbReference>
<evidence type="ECO:0000256" key="7">
    <source>
        <dbReference type="PIRSR" id="PIRSR006809-1"/>
    </source>
</evidence>
<dbReference type="AlphaFoldDB" id="A0AA45WQ08"/>
<dbReference type="PIRSF" id="PIRSF006809">
    <property type="entry name" value="GTP-binding_hflX_prd"/>
    <property type="match status" value="1"/>
</dbReference>
<dbReference type="PANTHER" id="PTHR10229">
    <property type="entry name" value="GTP-BINDING PROTEIN HFLX"/>
    <property type="match status" value="1"/>
</dbReference>
<proteinExistence type="inferred from homology"/>
<feature type="domain" description="Hflx-type G" evidence="10">
    <location>
        <begin position="194"/>
        <end position="318"/>
    </location>
</feature>
<dbReference type="InterPro" id="IPR032305">
    <property type="entry name" value="GTP-bd_M"/>
</dbReference>
<feature type="binding site" evidence="8">
    <location>
        <position position="207"/>
    </location>
    <ligand>
        <name>Mg(2+)</name>
        <dbReference type="ChEBI" id="CHEBI:18420"/>
    </ligand>
</feature>
<dbReference type="Gene3D" id="6.10.250.2860">
    <property type="match status" value="1"/>
</dbReference>
<feature type="binding site" evidence="7">
    <location>
        <begin position="225"/>
        <end position="229"/>
    </location>
    <ligand>
        <name>GTP</name>
        <dbReference type="ChEBI" id="CHEBI:37565"/>
    </ligand>
</feature>
<gene>
    <name evidence="6" type="primary">hflX</name>
    <name evidence="11" type="ORF">SAMN06264868_12811</name>
</gene>
<sequence>MRCILVGVKTKYNKKDIKYSLSELEGLVEAADGIVLGKIYQNKEIPDPATFIGKGKAQELREVAEGINADTIVFDTNLTPVQISNLKKITNVDILDRTDLILQIFYKRAKTKQAKLQVELAILEHQMPRIYGEKGKELSRIGGGMKTKGAGEQIGEIKARRIKDRINKIKKELKEIKKQKETQRKLREDNPDILKVSLVGYTNAGKSSLLKLLTKRETFISDQLFATLDTKTSYIYFPDIHKKVIITDTVGFVEDLPQEILDAFMTTLEEINEADIILHVIDISDENWEKKKEAVEEILAKLKVDKPVILVFNKIDKVVPSQDLIEDSFELSEGKESIIISCEKKWNIDKLFEILKKYALKKGEEDGKLHFLQDS</sequence>
<dbReference type="InterPro" id="IPR042108">
    <property type="entry name" value="GTPase_HflX_N_sf"/>
</dbReference>
<dbReference type="GO" id="GO:0046872">
    <property type="term" value="F:metal ion binding"/>
    <property type="evidence" value="ECO:0007669"/>
    <property type="project" value="UniProtKB-KW"/>
</dbReference>
<comment type="caution">
    <text evidence="11">The sequence shown here is derived from an EMBL/GenBank/DDBJ whole genome shotgun (WGS) entry which is preliminary data.</text>
</comment>
<comment type="cofactor">
    <cofactor evidence="8">
        <name>Mg(2+)</name>
        <dbReference type="ChEBI" id="CHEBI:18420"/>
    </cofactor>
</comment>
<keyword evidence="9" id="KW-0175">Coiled coil</keyword>
<dbReference type="Pfam" id="PF13167">
    <property type="entry name" value="GTP-bdg_N"/>
    <property type="match status" value="1"/>
</dbReference>
<feature type="binding site" evidence="7">
    <location>
        <begin position="313"/>
        <end position="316"/>
    </location>
    <ligand>
        <name>GTP</name>
        <dbReference type="ChEBI" id="CHEBI:37565"/>
    </ligand>
</feature>
<evidence type="ECO:0000256" key="1">
    <source>
        <dbReference type="ARBA" id="ARBA00022490"/>
    </source>
</evidence>
<keyword evidence="1 6" id="KW-0963">Cytoplasm</keyword>
<protein>
    <recommendedName>
        <fullName evidence="6">GTPase HflX</fullName>
    </recommendedName>
    <alternativeName>
        <fullName evidence="6">GTP-binding protein HflX</fullName>
    </alternativeName>
</protein>
<evidence type="ECO:0000313" key="11">
    <source>
        <dbReference type="EMBL" id="SMP23069.1"/>
    </source>
</evidence>
<feature type="coiled-coil region" evidence="9">
    <location>
        <begin position="159"/>
        <end position="189"/>
    </location>
</feature>
<dbReference type="NCBIfam" id="TIGR03156">
    <property type="entry name" value="GTP_HflX"/>
    <property type="match status" value="1"/>
</dbReference>
<dbReference type="InterPro" id="IPR027417">
    <property type="entry name" value="P-loop_NTPase"/>
</dbReference>
<evidence type="ECO:0000256" key="9">
    <source>
        <dbReference type="SAM" id="Coils"/>
    </source>
</evidence>
<dbReference type="SUPFAM" id="SSF52540">
    <property type="entry name" value="P-loop containing nucleoside triphosphate hydrolases"/>
    <property type="match status" value="1"/>
</dbReference>
<dbReference type="GO" id="GO:0005525">
    <property type="term" value="F:GTP binding"/>
    <property type="evidence" value="ECO:0007669"/>
    <property type="project" value="UniProtKB-UniRule"/>
</dbReference>
<dbReference type="GO" id="GO:0043022">
    <property type="term" value="F:ribosome binding"/>
    <property type="evidence" value="ECO:0007669"/>
    <property type="project" value="TreeGrafter"/>
</dbReference>
<comment type="subcellular location">
    <subcellularLocation>
        <location evidence="6">Cytoplasm</location>
    </subcellularLocation>
    <text evidence="6">May associate with membranes.</text>
</comment>
<dbReference type="InterPro" id="IPR005225">
    <property type="entry name" value="Small_GTP-bd"/>
</dbReference>
<evidence type="ECO:0000256" key="5">
    <source>
        <dbReference type="ARBA" id="ARBA00023134"/>
    </source>
</evidence>
<dbReference type="FunFam" id="3.40.50.11060:FF:000001">
    <property type="entry name" value="GTPase HflX"/>
    <property type="match status" value="1"/>
</dbReference>
<dbReference type="InterPro" id="IPR030394">
    <property type="entry name" value="G_HFLX_dom"/>
</dbReference>
<dbReference type="PANTHER" id="PTHR10229:SF0">
    <property type="entry name" value="GTP-BINDING PROTEIN 6-RELATED"/>
    <property type="match status" value="1"/>
</dbReference>
<evidence type="ECO:0000256" key="3">
    <source>
        <dbReference type="ARBA" id="ARBA00022741"/>
    </source>
</evidence>
<feature type="binding site" evidence="8">
    <location>
        <position position="227"/>
    </location>
    <ligand>
        <name>Mg(2+)</name>
        <dbReference type="ChEBI" id="CHEBI:18420"/>
    </ligand>
</feature>
<feature type="binding site" evidence="7">
    <location>
        <begin position="248"/>
        <end position="251"/>
    </location>
    <ligand>
        <name>GTP</name>
        <dbReference type="ChEBI" id="CHEBI:37565"/>
    </ligand>
</feature>
<dbReference type="GO" id="GO:0005737">
    <property type="term" value="C:cytoplasm"/>
    <property type="evidence" value="ECO:0007669"/>
    <property type="project" value="UniProtKB-SubCell"/>
</dbReference>
<evidence type="ECO:0000256" key="4">
    <source>
        <dbReference type="ARBA" id="ARBA00022842"/>
    </source>
</evidence>
<feature type="binding site" evidence="7">
    <location>
        <begin position="200"/>
        <end position="207"/>
    </location>
    <ligand>
        <name>GTP</name>
        <dbReference type="ChEBI" id="CHEBI:37565"/>
    </ligand>
</feature>
<name>A0AA45WQ08_9AQUI</name>
<evidence type="ECO:0000259" key="10">
    <source>
        <dbReference type="PROSITE" id="PS51705"/>
    </source>
</evidence>
<dbReference type="InterPro" id="IPR006073">
    <property type="entry name" value="GTP-bd"/>
</dbReference>
<keyword evidence="4 8" id="KW-0460">Magnesium</keyword>
<dbReference type="HAMAP" id="MF_00900">
    <property type="entry name" value="GTPase_HflX"/>
    <property type="match status" value="1"/>
</dbReference>
<dbReference type="Gene3D" id="3.40.50.300">
    <property type="entry name" value="P-loop containing nucleotide triphosphate hydrolases"/>
    <property type="match status" value="1"/>
</dbReference>